<dbReference type="Ensembl" id="ENSPRET00000008523.1">
    <property type="protein sequence ID" value="ENSPREP00000008425.1"/>
    <property type="gene ID" value="ENSPREG00000005741.1"/>
</dbReference>
<sequence length="95" mass="10722">MSYCSFSVGEVCRNNLMCVCVCVCSECGLKLFSSISKFEHSSPETIYEDSVSRHPEICCGKCGNGDEGQSRFLVFSSSLWFLPKRDFSLFIQTRH</sequence>
<dbReference type="PANTHER" id="PTHR46755">
    <property type="entry name" value="METHIONINE-R-SULFOXIDE REDUCTASE B1"/>
    <property type="match status" value="1"/>
</dbReference>
<dbReference type="GO" id="GO:0046872">
    <property type="term" value="F:metal ion binding"/>
    <property type="evidence" value="ECO:0007669"/>
    <property type="project" value="UniProtKB-KW"/>
</dbReference>
<evidence type="ECO:0000256" key="4">
    <source>
        <dbReference type="ARBA" id="ARBA00022833"/>
    </source>
</evidence>
<evidence type="ECO:0000256" key="5">
    <source>
        <dbReference type="ARBA" id="ARBA00048488"/>
    </source>
</evidence>
<dbReference type="InterPro" id="IPR011057">
    <property type="entry name" value="Mss4-like_sf"/>
</dbReference>
<dbReference type="GO" id="GO:0033743">
    <property type="term" value="F:peptide-methionine (R)-S-oxide reductase activity"/>
    <property type="evidence" value="ECO:0007669"/>
    <property type="project" value="UniProtKB-EC"/>
</dbReference>
<keyword evidence="4" id="KW-0862">Zinc</keyword>
<proteinExistence type="predicted"/>
<reference evidence="7" key="1">
    <citation type="submission" date="2013-11" db="EMBL/GenBank/DDBJ databases">
        <title>The genomic landscape of the Guanapo guppy.</title>
        <authorList>
            <person name="Kuenstner A."/>
            <person name="Dreyer C."/>
        </authorList>
    </citation>
    <scope>NUCLEOTIDE SEQUENCE</scope>
    <source>
        <strain evidence="7">Guanapo</strain>
    </source>
</reference>
<dbReference type="SUPFAM" id="SSF51316">
    <property type="entry name" value="Mss4-like"/>
    <property type="match status" value="1"/>
</dbReference>
<keyword evidence="3" id="KW-0479">Metal-binding</keyword>
<evidence type="ECO:0000256" key="1">
    <source>
        <dbReference type="ARBA" id="ARBA00001947"/>
    </source>
</evidence>
<evidence type="ECO:0000256" key="2">
    <source>
        <dbReference type="ARBA" id="ARBA00012499"/>
    </source>
</evidence>
<reference evidence="6" key="2">
    <citation type="submission" date="2025-08" db="UniProtKB">
        <authorList>
            <consortium name="Ensembl"/>
        </authorList>
    </citation>
    <scope>IDENTIFICATION</scope>
    <source>
        <strain evidence="6">Guanapo</strain>
    </source>
</reference>
<evidence type="ECO:0000256" key="3">
    <source>
        <dbReference type="ARBA" id="ARBA00022723"/>
    </source>
</evidence>
<dbReference type="InterPro" id="IPR052150">
    <property type="entry name" value="MsrB_Met_sulfoxide_reductase"/>
</dbReference>
<comment type="catalytic activity">
    <reaction evidence="5">
        <text>L-methionyl-[protein] + [thioredoxin]-disulfide + H2O = L-methionyl-(R)-S-oxide-[protein] + [thioredoxin]-dithiol</text>
        <dbReference type="Rhea" id="RHEA:24164"/>
        <dbReference type="Rhea" id="RHEA-COMP:10698"/>
        <dbReference type="Rhea" id="RHEA-COMP:10700"/>
        <dbReference type="Rhea" id="RHEA-COMP:12313"/>
        <dbReference type="Rhea" id="RHEA-COMP:12314"/>
        <dbReference type="ChEBI" id="CHEBI:15377"/>
        <dbReference type="ChEBI" id="CHEBI:16044"/>
        <dbReference type="ChEBI" id="CHEBI:29950"/>
        <dbReference type="ChEBI" id="CHEBI:45764"/>
        <dbReference type="ChEBI" id="CHEBI:50058"/>
        <dbReference type="EC" id="1.8.4.12"/>
    </reaction>
</comment>
<evidence type="ECO:0000313" key="6">
    <source>
        <dbReference type="Ensembl" id="ENSPREP00000008425.1"/>
    </source>
</evidence>
<organism evidence="6 7">
    <name type="scientific">Poecilia reticulata</name>
    <name type="common">Guppy</name>
    <name type="synonym">Acanthophacelus reticulatus</name>
    <dbReference type="NCBI Taxonomy" id="8081"/>
    <lineage>
        <taxon>Eukaryota</taxon>
        <taxon>Metazoa</taxon>
        <taxon>Chordata</taxon>
        <taxon>Craniata</taxon>
        <taxon>Vertebrata</taxon>
        <taxon>Euteleostomi</taxon>
        <taxon>Actinopterygii</taxon>
        <taxon>Neopterygii</taxon>
        <taxon>Teleostei</taxon>
        <taxon>Neoteleostei</taxon>
        <taxon>Acanthomorphata</taxon>
        <taxon>Ovalentaria</taxon>
        <taxon>Atherinomorphae</taxon>
        <taxon>Cyprinodontiformes</taxon>
        <taxon>Poeciliidae</taxon>
        <taxon>Poeciliinae</taxon>
        <taxon>Poecilia</taxon>
    </lineage>
</organism>
<evidence type="ECO:0000313" key="7">
    <source>
        <dbReference type="Proteomes" id="UP000242638"/>
    </source>
</evidence>
<protein>
    <recommendedName>
        <fullName evidence="2">peptide-methionine (R)-S-oxide reductase</fullName>
        <ecNumber evidence="2">1.8.4.12</ecNumber>
    </recommendedName>
</protein>
<reference evidence="6" key="3">
    <citation type="submission" date="2025-09" db="UniProtKB">
        <authorList>
            <consortium name="Ensembl"/>
        </authorList>
    </citation>
    <scope>IDENTIFICATION</scope>
    <source>
        <strain evidence="6">Guanapo</strain>
    </source>
</reference>
<accession>A0A3P9NFQ6</accession>
<dbReference type="GO" id="GO:0005634">
    <property type="term" value="C:nucleus"/>
    <property type="evidence" value="ECO:0007669"/>
    <property type="project" value="TreeGrafter"/>
</dbReference>
<dbReference type="GO" id="GO:0030091">
    <property type="term" value="P:protein repair"/>
    <property type="evidence" value="ECO:0007669"/>
    <property type="project" value="TreeGrafter"/>
</dbReference>
<dbReference type="STRING" id="8081.ENSPREP00000008425"/>
<name>A0A3P9NFQ6_POERE</name>
<dbReference type="Proteomes" id="UP000242638">
    <property type="component" value="Unassembled WGS sequence"/>
</dbReference>
<dbReference type="AlphaFoldDB" id="A0A3P9NFQ6"/>
<comment type="cofactor">
    <cofactor evidence="1">
        <name>Zn(2+)</name>
        <dbReference type="ChEBI" id="CHEBI:29105"/>
    </cofactor>
</comment>
<dbReference type="PANTHER" id="PTHR46755:SF5">
    <property type="entry name" value="METHIONINE-R-SULFOXIDE REDUCTASE B1"/>
    <property type="match status" value="1"/>
</dbReference>
<dbReference type="EC" id="1.8.4.12" evidence="2"/>
<keyword evidence="7" id="KW-1185">Reference proteome</keyword>